<proteinExistence type="predicted"/>
<evidence type="ECO:0000313" key="3">
    <source>
        <dbReference type="Proteomes" id="UP000743370"/>
    </source>
</evidence>
<keyword evidence="1" id="KW-0472">Membrane</keyword>
<feature type="transmembrane region" description="Helical" evidence="1">
    <location>
        <begin position="21"/>
        <end position="41"/>
    </location>
</feature>
<sequence>MMRRQPGEEDESLKQKRSSCIRFYCYACLFCGGHLFVLVLVTGSPYLEYLFSRQKWVSRSVFTAVDADIDASGGRV</sequence>
<evidence type="ECO:0000313" key="2">
    <source>
        <dbReference type="EMBL" id="KAG2400725.1"/>
    </source>
</evidence>
<protein>
    <recommendedName>
        <fullName evidence="4">Transmembrane protein</fullName>
    </recommendedName>
</protein>
<evidence type="ECO:0008006" key="4">
    <source>
        <dbReference type="Google" id="ProtNLM"/>
    </source>
</evidence>
<dbReference type="Proteomes" id="UP000743370">
    <property type="component" value="Unassembled WGS sequence"/>
</dbReference>
<name>A0A8T0KS72_PHAAN</name>
<keyword evidence="1" id="KW-1133">Transmembrane helix</keyword>
<comment type="caution">
    <text evidence="2">The sequence shown here is derived from an EMBL/GenBank/DDBJ whole genome shotgun (WGS) entry which is preliminary data.</text>
</comment>
<accession>A0A8T0KS72</accession>
<organism evidence="2 3">
    <name type="scientific">Phaseolus angularis</name>
    <name type="common">Azuki bean</name>
    <name type="synonym">Vigna angularis</name>
    <dbReference type="NCBI Taxonomy" id="3914"/>
    <lineage>
        <taxon>Eukaryota</taxon>
        <taxon>Viridiplantae</taxon>
        <taxon>Streptophyta</taxon>
        <taxon>Embryophyta</taxon>
        <taxon>Tracheophyta</taxon>
        <taxon>Spermatophyta</taxon>
        <taxon>Magnoliopsida</taxon>
        <taxon>eudicotyledons</taxon>
        <taxon>Gunneridae</taxon>
        <taxon>Pentapetalae</taxon>
        <taxon>rosids</taxon>
        <taxon>fabids</taxon>
        <taxon>Fabales</taxon>
        <taxon>Fabaceae</taxon>
        <taxon>Papilionoideae</taxon>
        <taxon>50 kb inversion clade</taxon>
        <taxon>NPAAA clade</taxon>
        <taxon>indigoferoid/millettioid clade</taxon>
        <taxon>Phaseoleae</taxon>
        <taxon>Vigna</taxon>
    </lineage>
</organism>
<keyword evidence="1" id="KW-0812">Transmembrane</keyword>
<dbReference type="AlphaFoldDB" id="A0A8T0KS72"/>
<gene>
    <name evidence="2" type="ORF">HKW66_Vig0094210</name>
</gene>
<dbReference type="EMBL" id="JABFOF010000004">
    <property type="protein sequence ID" value="KAG2400725.1"/>
    <property type="molecule type" value="Genomic_DNA"/>
</dbReference>
<evidence type="ECO:0000256" key="1">
    <source>
        <dbReference type="SAM" id="Phobius"/>
    </source>
</evidence>
<reference evidence="2 3" key="1">
    <citation type="submission" date="2020-05" db="EMBL/GenBank/DDBJ databases">
        <title>Vigna angularis (adzuki bean) Var. LongXiaoDou No. 4 denovo assembly.</title>
        <authorList>
            <person name="Xiang H."/>
        </authorList>
    </citation>
    <scope>NUCLEOTIDE SEQUENCE [LARGE SCALE GENOMIC DNA]</scope>
    <source>
        <tissue evidence="2">Leaf</tissue>
    </source>
</reference>